<proteinExistence type="predicted"/>
<keyword evidence="2" id="KW-1185">Reference proteome</keyword>
<name>A0AAD6H463_9EURO</name>
<evidence type="ECO:0000313" key="1">
    <source>
        <dbReference type="EMBL" id="KAJ5603220.1"/>
    </source>
</evidence>
<dbReference type="RefSeq" id="XP_056753018.1">
    <property type="nucleotide sequence ID" value="XM_056897233.1"/>
</dbReference>
<accession>A0AAD6H463</accession>
<gene>
    <name evidence="1" type="ORF">N7537_006176</name>
</gene>
<reference evidence="1" key="2">
    <citation type="submission" date="2023-01" db="EMBL/GenBank/DDBJ databases">
        <authorList>
            <person name="Petersen C."/>
        </authorList>
    </citation>
    <scope>NUCLEOTIDE SEQUENCE</scope>
    <source>
        <strain evidence="1">IBT 12815</strain>
    </source>
</reference>
<evidence type="ECO:0000313" key="2">
    <source>
        <dbReference type="Proteomes" id="UP001213799"/>
    </source>
</evidence>
<reference evidence="1" key="1">
    <citation type="journal article" date="2023" name="IMA Fungus">
        <title>Comparative genomic study of the Penicillium genus elucidates a diverse pangenome and 15 lateral gene transfer events.</title>
        <authorList>
            <person name="Petersen C."/>
            <person name="Sorensen T."/>
            <person name="Nielsen M.R."/>
            <person name="Sondergaard T.E."/>
            <person name="Sorensen J.L."/>
            <person name="Fitzpatrick D.A."/>
            <person name="Frisvad J.C."/>
            <person name="Nielsen K.L."/>
        </authorList>
    </citation>
    <scope>NUCLEOTIDE SEQUENCE</scope>
    <source>
        <strain evidence="1">IBT 12815</strain>
    </source>
</reference>
<organism evidence="1 2">
    <name type="scientific">Penicillium hordei</name>
    <dbReference type="NCBI Taxonomy" id="40994"/>
    <lineage>
        <taxon>Eukaryota</taxon>
        <taxon>Fungi</taxon>
        <taxon>Dikarya</taxon>
        <taxon>Ascomycota</taxon>
        <taxon>Pezizomycotina</taxon>
        <taxon>Eurotiomycetes</taxon>
        <taxon>Eurotiomycetidae</taxon>
        <taxon>Eurotiales</taxon>
        <taxon>Aspergillaceae</taxon>
        <taxon>Penicillium</taxon>
    </lineage>
</organism>
<dbReference type="EMBL" id="JAQJAE010000003">
    <property type="protein sequence ID" value="KAJ5603220.1"/>
    <property type="molecule type" value="Genomic_DNA"/>
</dbReference>
<comment type="caution">
    <text evidence="1">The sequence shown here is derived from an EMBL/GenBank/DDBJ whole genome shotgun (WGS) entry which is preliminary data.</text>
</comment>
<sequence>MTKHFPTLGNKVANHLARHFSDPRNADTTRSKIPATHEVQLIPIAAASAADTVPALIAKVDCIPQLPHAATTMNESLIADVLWK</sequence>
<dbReference type="AlphaFoldDB" id="A0AAD6H463"/>
<protein>
    <submittedName>
        <fullName evidence="1">Uncharacterized protein</fullName>
    </submittedName>
</protein>
<dbReference type="GeneID" id="81587475"/>
<dbReference type="Proteomes" id="UP001213799">
    <property type="component" value="Unassembled WGS sequence"/>
</dbReference>